<dbReference type="PANTHER" id="PTHR10204">
    <property type="entry name" value="NAD P H OXIDOREDUCTASE-RELATED"/>
    <property type="match status" value="1"/>
</dbReference>
<dbReference type="EMBL" id="PXYI01000004">
    <property type="protein sequence ID" value="PSJ39450.1"/>
    <property type="molecule type" value="Genomic_DNA"/>
</dbReference>
<dbReference type="GO" id="GO:0005829">
    <property type="term" value="C:cytosol"/>
    <property type="evidence" value="ECO:0007669"/>
    <property type="project" value="TreeGrafter"/>
</dbReference>
<dbReference type="GO" id="GO:0003955">
    <property type="term" value="F:NAD(P)H dehydrogenase (quinone) activity"/>
    <property type="evidence" value="ECO:0007669"/>
    <property type="project" value="TreeGrafter"/>
</dbReference>
<comment type="similarity">
    <text evidence="1">Belongs to the NAD(P)H dehydrogenase (quinone) family.</text>
</comment>
<dbReference type="InterPro" id="IPR003680">
    <property type="entry name" value="Flavodoxin_fold"/>
</dbReference>
<sequence>MNVFIVHAHPEQRSLSGSLRDVAVETLTRLGHEVQVSDLYAMSWKPTADHGDFPAVDGEKRLFYGQASKEAFLAGTQAPDVAAEQEKLLWADAVIFQFPLWWYSMPAILKGWVERVFAYGFAYGVGRHDGEHWGDRFGEGRLLGRRAMLSLTIGGREPHYSTRGVNGALDDVLWPIQHGILYYPGMAVLPPFTVYEADRLSAEGWTDTAAAYRTRLEGLFTETPIPFRRQNGGHYDGSQVLKPGLGAGASGSAIHLLQPGDPQERPIVPPKPPCPALPTATGCAPAARSEHSGERLRA</sequence>
<evidence type="ECO:0000259" key="4">
    <source>
        <dbReference type="Pfam" id="PF02525"/>
    </source>
</evidence>
<evidence type="ECO:0000256" key="3">
    <source>
        <dbReference type="SAM" id="MobiDB-lite"/>
    </source>
</evidence>
<dbReference type="AlphaFoldDB" id="A0A2P7QND0"/>
<feature type="compositionally biased region" description="Pro residues" evidence="3">
    <location>
        <begin position="267"/>
        <end position="276"/>
    </location>
</feature>
<dbReference type="PANTHER" id="PTHR10204:SF34">
    <property type="entry name" value="NAD(P)H DEHYDROGENASE [QUINONE] 1 ISOFORM 1"/>
    <property type="match status" value="1"/>
</dbReference>
<protein>
    <submittedName>
        <fullName evidence="5">NAD(P)H dehydrogenase</fullName>
    </submittedName>
</protein>
<name>A0A2P7QND0_9SPHN</name>
<keyword evidence="6" id="KW-1185">Reference proteome</keyword>
<proteinExistence type="inferred from homology"/>
<organism evidence="5 6">
    <name type="scientific">Allosphingosinicella deserti</name>
    <dbReference type="NCBI Taxonomy" id="2116704"/>
    <lineage>
        <taxon>Bacteria</taxon>
        <taxon>Pseudomonadati</taxon>
        <taxon>Pseudomonadota</taxon>
        <taxon>Alphaproteobacteria</taxon>
        <taxon>Sphingomonadales</taxon>
        <taxon>Sphingomonadaceae</taxon>
        <taxon>Allosphingosinicella</taxon>
    </lineage>
</organism>
<dbReference type="Proteomes" id="UP000241167">
    <property type="component" value="Unassembled WGS sequence"/>
</dbReference>
<feature type="domain" description="Flavodoxin-like fold" evidence="4">
    <location>
        <begin position="1"/>
        <end position="214"/>
    </location>
</feature>
<gene>
    <name evidence="5" type="ORF">C7I55_12620</name>
</gene>
<evidence type="ECO:0000313" key="6">
    <source>
        <dbReference type="Proteomes" id="UP000241167"/>
    </source>
</evidence>
<dbReference type="RefSeq" id="WP_106513351.1">
    <property type="nucleotide sequence ID" value="NZ_PXYI01000004.1"/>
</dbReference>
<dbReference type="Pfam" id="PF02525">
    <property type="entry name" value="Flavodoxin_2"/>
    <property type="match status" value="1"/>
</dbReference>
<dbReference type="InterPro" id="IPR029039">
    <property type="entry name" value="Flavoprotein-like_sf"/>
</dbReference>
<accession>A0A2P7QND0</accession>
<evidence type="ECO:0000313" key="5">
    <source>
        <dbReference type="EMBL" id="PSJ39450.1"/>
    </source>
</evidence>
<feature type="compositionally biased region" description="Basic and acidic residues" evidence="3">
    <location>
        <begin position="288"/>
        <end position="298"/>
    </location>
</feature>
<comment type="caution">
    <text evidence="5">The sequence shown here is derived from an EMBL/GenBank/DDBJ whole genome shotgun (WGS) entry which is preliminary data.</text>
</comment>
<keyword evidence="2" id="KW-0560">Oxidoreductase</keyword>
<evidence type="ECO:0000256" key="2">
    <source>
        <dbReference type="ARBA" id="ARBA00023002"/>
    </source>
</evidence>
<dbReference type="SUPFAM" id="SSF52218">
    <property type="entry name" value="Flavoproteins"/>
    <property type="match status" value="1"/>
</dbReference>
<dbReference type="InterPro" id="IPR051545">
    <property type="entry name" value="NAD(P)H_dehydrogenase_qn"/>
</dbReference>
<dbReference type="OrthoDB" id="9798454at2"/>
<evidence type="ECO:0000256" key="1">
    <source>
        <dbReference type="ARBA" id="ARBA00006252"/>
    </source>
</evidence>
<feature type="region of interest" description="Disordered" evidence="3">
    <location>
        <begin position="259"/>
        <end position="298"/>
    </location>
</feature>
<reference evidence="5 6" key="1">
    <citation type="submission" date="2018-03" db="EMBL/GenBank/DDBJ databases">
        <title>The draft genome of Sphingosinicella sp. GL-C-18.</title>
        <authorList>
            <person name="Liu L."/>
            <person name="Li L."/>
            <person name="Liang L."/>
            <person name="Zhang X."/>
            <person name="Wang T."/>
        </authorList>
    </citation>
    <scope>NUCLEOTIDE SEQUENCE [LARGE SCALE GENOMIC DNA]</scope>
    <source>
        <strain evidence="5 6">GL-C-18</strain>
    </source>
</reference>
<dbReference type="Gene3D" id="3.40.50.360">
    <property type="match status" value="1"/>
</dbReference>